<name>A0A645BHX9_9ZZZZ</name>
<proteinExistence type="predicted"/>
<gene>
    <name evidence="1" type="ORF">SDC9_111057</name>
</gene>
<protein>
    <submittedName>
        <fullName evidence="1">Uncharacterized protein</fullName>
    </submittedName>
</protein>
<comment type="caution">
    <text evidence="1">The sequence shown here is derived from an EMBL/GenBank/DDBJ whole genome shotgun (WGS) entry which is preliminary data.</text>
</comment>
<organism evidence="1">
    <name type="scientific">bioreactor metagenome</name>
    <dbReference type="NCBI Taxonomy" id="1076179"/>
    <lineage>
        <taxon>unclassified sequences</taxon>
        <taxon>metagenomes</taxon>
        <taxon>ecological metagenomes</taxon>
    </lineage>
</organism>
<dbReference type="EMBL" id="VSSQ01019806">
    <property type="protein sequence ID" value="MPM64171.1"/>
    <property type="molecule type" value="Genomic_DNA"/>
</dbReference>
<sequence length="47" mass="5010">MLLLKDNFLFVIPAYAKAPPAITAPLHTATEPVIPNNKVKEPIVAAA</sequence>
<accession>A0A645BHX9</accession>
<reference evidence="1" key="1">
    <citation type="submission" date="2019-08" db="EMBL/GenBank/DDBJ databases">
        <authorList>
            <person name="Kucharzyk K."/>
            <person name="Murdoch R.W."/>
            <person name="Higgins S."/>
            <person name="Loffler F."/>
        </authorList>
    </citation>
    <scope>NUCLEOTIDE SEQUENCE</scope>
</reference>
<dbReference type="AlphaFoldDB" id="A0A645BHX9"/>
<evidence type="ECO:0000313" key="1">
    <source>
        <dbReference type="EMBL" id="MPM64171.1"/>
    </source>
</evidence>